<dbReference type="GO" id="GO:0016740">
    <property type="term" value="F:transferase activity"/>
    <property type="evidence" value="ECO:0007669"/>
    <property type="project" value="UniProtKB-KW"/>
</dbReference>
<protein>
    <submittedName>
        <fullName evidence="1">Polysaccharide pyruvyl transferase family protein</fullName>
    </submittedName>
</protein>
<accession>A0ABP9MA87</accession>
<dbReference type="EMBL" id="BAABKZ010000002">
    <property type="protein sequence ID" value="GAA5093673.1"/>
    <property type="molecule type" value="Genomic_DNA"/>
</dbReference>
<keyword evidence="1" id="KW-0808">Transferase</keyword>
<dbReference type="Proteomes" id="UP001501407">
    <property type="component" value="Unassembled WGS sequence"/>
</dbReference>
<organism evidence="1 2">
    <name type="scientific">Microbacterium yannicii</name>
    <dbReference type="NCBI Taxonomy" id="671622"/>
    <lineage>
        <taxon>Bacteria</taxon>
        <taxon>Bacillati</taxon>
        <taxon>Actinomycetota</taxon>
        <taxon>Actinomycetes</taxon>
        <taxon>Micrococcales</taxon>
        <taxon>Microbacteriaceae</taxon>
        <taxon>Microbacterium</taxon>
    </lineage>
</organism>
<comment type="caution">
    <text evidence="1">The sequence shown here is derived from an EMBL/GenBank/DDBJ whole genome shotgun (WGS) entry which is preliminary data.</text>
</comment>
<sequence length="272" mass="29668">MVDLRGVDLFNWNPSRPIMRGPVGRLLPFRRPVNNFGDMLGPVVATELAPSHRVAAQPIRLLSVGSVLHFARDGDVVWGSGINGKVNEPLAASVLDVRAVRGPLTARVLTQRGISVPSDAFGDPGALAPALFGVERSPQPRLELTSLPNLHDYRLWADAPGLISPRLDYLTVLRTIADSKRIVTSSLHGIIIADALGIDVSLVRPTAESMFKYEDYYEGTGRRLPSFSTDRERSLESIAPKSAWDPTDLVNSFPRDLWSLDPSEEAARSGVT</sequence>
<keyword evidence="2" id="KW-1185">Reference proteome</keyword>
<evidence type="ECO:0000313" key="1">
    <source>
        <dbReference type="EMBL" id="GAA5093673.1"/>
    </source>
</evidence>
<reference evidence="2" key="1">
    <citation type="journal article" date="2019" name="Int. J. Syst. Evol. Microbiol.">
        <title>The Global Catalogue of Microorganisms (GCM) 10K type strain sequencing project: providing services to taxonomists for standard genome sequencing and annotation.</title>
        <authorList>
            <consortium name="The Broad Institute Genomics Platform"/>
            <consortium name="The Broad Institute Genome Sequencing Center for Infectious Disease"/>
            <person name="Wu L."/>
            <person name="Ma J."/>
        </authorList>
    </citation>
    <scope>NUCLEOTIDE SEQUENCE [LARGE SCALE GENOMIC DNA]</scope>
    <source>
        <strain evidence="2">JCM 18959</strain>
    </source>
</reference>
<proteinExistence type="predicted"/>
<gene>
    <name evidence="1" type="ORF">GCM10025760_24130</name>
</gene>
<name>A0ABP9MA87_9MICO</name>
<evidence type="ECO:0000313" key="2">
    <source>
        <dbReference type="Proteomes" id="UP001501407"/>
    </source>
</evidence>
<dbReference type="RefSeq" id="WP_194414472.1">
    <property type="nucleotide sequence ID" value="NZ_BAABKZ010000002.1"/>
</dbReference>